<proteinExistence type="predicted"/>
<feature type="compositionally biased region" description="Basic and acidic residues" evidence="4">
    <location>
        <begin position="619"/>
        <end position="634"/>
    </location>
</feature>
<dbReference type="InterPro" id="IPR036390">
    <property type="entry name" value="WH_DNA-bd_sf"/>
</dbReference>
<feature type="region of interest" description="Disordered" evidence="4">
    <location>
        <begin position="734"/>
        <end position="766"/>
    </location>
</feature>
<dbReference type="CDD" id="cd00059">
    <property type="entry name" value="FH_FOX"/>
    <property type="match status" value="1"/>
</dbReference>
<dbReference type="InParanoid" id="H0ENZ4"/>
<dbReference type="SUPFAM" id="SSF46785">
    <property type="entry name" value="Winged helix' DNA-binding domain"/>
    <property type="match status" value="1"/>
</dbReference>
<evidence type="ECO:0000256" key="3">
    <source>
        <dbReference type="PROSITE-ProRule" id="PRU00089"/>
    </source>
</evidence>
<feature type="compositionally biased region" description="Basic and acidic residues" evidence="4">
    <location>
        <begin position="756"/>
        <end position="766"/>
    </location>
</feature>
<feature type="compositionally biased region" description="Basic and acidic residues" evidence="4">
    <location>
        <begin position="220"/>
        <end position="235"/>
    </location>
</feature>
<feature type="compositionally biased region" description="Basic and acidic residues" evidence="4">
    <location>
        <begin position="582"/>
        <end position="591"/>
    </location>
</feature>
<dbReference type="InterPro" id="IPR045178">
    <property type="entry name" value="Fhl1/FHA1"/>
</dbReference>
<feature type="region of interest" description="Disordered" evidence="4">
    <location>
        <begin position="429"/>
        <end position="648"/>
    </location>
</feature>
<dbReference type="InterPro" id="IPR000253">
    <property type="entry name" value="FHA_dom"/>
</dbReference>
<feature type="compositionally biased region" description="Polar residues" evidence="4">
    <location>
        <begin position="873"/>
        <end position="886"/>
    </location>
</feature>
<feature type="domain" description="Fork-head" evidence="6">
    <location>
        <begin position="652"/>
        <end position="740"/>
    </location>
</feature>
<organism evidence="7 8">
    <name type="scientific">Glarea lozoyensis (strain ATCC 74030 / MF5533)</name>
    <dbReference type="NCBI Taxonomy" id="1104152"/>
    <lineage>
        <taxon>Eukaryota</taxon>
        <taxon>Fungi</taxon>
        <taxon>Dikarya</taxon>
        <taxon>Ascomycota</taxon>
        <taxon>Pezizomycotina</taxon>
        <taxon>Leotiomycetes</taxon>
        <taxon>Helotiales</taxon>
        <taxon>Helotiaceae</taxon>
        <taxon>Glarea</taxon>
    </lineage>
</organism>
<dbReference type="GO" id="GO:0005634">
    <property type="term" value="C:nucleus"/>
    <property type="evidence" value="ECO:0007669"/>
    <property type="project" value="UniProtKB-SubCell"/>
</dbReference>
<dbReference type="SMART" id="SM00339">
    <property type="entry name" value="FH"/>
    <property type="match status" value="1"/>
</dbReference>
<dbReference type="SUPFAM" id="SSF49879">
    <property type="entry name" value="SMAD/FHA domain"/>
    <property type="match status" value="1"/>
</dbReference>
<comment type="subcellular location">
    <subcellularLocation>
        <location evidence="3">Nucleus</location>
    </subcellularLocation>
</comment>
<keyword evidence="1 3" id="KW-0238">DNA-binding</keyword>
<dbReference type="EMBL" id="AGUE01000108">
    <property type="protein sequence ID" value="EHK99683.1"/>
    <property type="molecule type" value="Genomic_DNA"/>
</dbReference>
<evidence type="ECO:0000259" key="6">
    <source>
        <dbReference type="PROSITE" id="PS50039"/>
    </source>
</evidence>
<accession>H0ENZ4</accession>
<dbReference type="PROSITE" id="PS00658">
    <property type="entry name" value="FORK_HEAD_2"/>
    <property type="match status" value="1"/>
</dbReference>
<feature type="compositionally biased region" description="Basic residues" evidence="4">
    <location>
        <begin position="592"/>
        <end position="601"/>
    </location>
</feature>
<comment type="caution">
    <text evidence="7">The sequence shown here is derived from an EMBL/GenBank/DDBJ whole genome shotgun (WGS) entry which is preliminary data.</text>
</comment>
<feature type="compositionally biased region" description="Basic residues" evidence="4">
    <location>
        <begin position="279"/>
        <end position="297"/>
    </location>
</feature>
<feature type="domain" description="FHA" evidence="5">
    <location>
        <begin position="340"/>
        <end position="375"/>
    </location>
</feature>
<feature type="region of interest" description="Disordered" evidence="4">
    <location>
        <begin position="220"/>
        <end position="314"/>
    </location>
</feature>
<name>H0ENZ4_GLAL7</name>
<evidence type="ECO:0000256" key="2">
    <source>
        <dbReference type="ARBA" id="ARBA00023242"/>
    </source>
</evidence>
<sequence>MVYHVTTTQIFPAAPSDSNTALLVWSSADPVQVPPTNALDLEVDAVIGEGAVSKLNATAMTSPDSMTMAAAAEAMTNGDDNPRRASLSQSPHRNDSELAQTQNAVEETLPGGGIVSFAASPTRDLDGGPEPLEDATSVVMESEQTADVPSNSGPVLPEVAHVAFDAPLNHDTVPIPQNVAENLADWSEAQVPETSLILPEGELLDQNLISRDVNAAKNALRREKEEERARLESEASARAPIPHTPRLKKEGSRYTKSIVSESGGILRDGNDSDDEEDRRRRKSRRSKKASKRSKSTKRAALDTAVPVDPETLKPSPHDCPLVGIHPAAKDGVHAPHSAYKSISRRHVKIAYNIRKNYWEAEILGRNGTFIDDKFCHYEQVICLNSGSVLQVGGVVVTFLLPDIPIGKTGAEKPEFEDNVSAIRHSIGGKEMSFDFEDDPREGGIGDSSEGEVEGRSADIESDDEDERERNGDSVDDQEAQDDEEDEDEGEEASYQSIPMDTDEAMLHTPQQQGDLVAMPPKKRGPGRPPKNGIMSKREQQLAKKEALAREREGEMDKSAKPANGQPTVPGKNKVGRPRKHPRPDTPPEPREKRKYTKRKPKEPKEGDAIKQDGSGGEEAPAKEKKEKKPPKPERSPSPTFVESELTEQQLAKPQANYVTLIYEALHESKNGQMSLPQIYRAIQRKYPYFVLKVPTNGWQSSVRHNLSQHHAFRKIERDGKGWMWGIVPGVSIEKEKKKRASPPPQSHPAPTPPAPVEKESPSSEDFRSAIEGSVELNAAVERFKTNLIDSLKITKTLDPEKIVNSAINRVLGRATVTSVPGDSEALITRAFKNMLVTNMSTLKYTPNHEAPPVVASVPCEALPAAGVKKEQPFNPSESSLSGTQIIGQKREREPDMDEMPDAKKLAISAPPELTA</sequence>
<dbReference type="InterPro" id="IPR036388">
    <property type="entry name" value="WH-like_DNA-bd_sf"/>
</dbReference>
<gene>
    <name evidence="7" type="ORF">M7I_4359</name>
</gene>
<dbReference type="InterPro" id="IPR008984">
    <property type="entry name" value="SMAD_FHA_dom_sf"/>
</dbReference>
<dbReference type="GO" id="GO:0003700">
    <property type="term" value="F:DNA-binding transcription factor activity"/>
    <property type="evidence" value="ECO:0007669"/>
    <property type="project" value="InterPro"/>
</dbReference>
<feature type="region of interest" description="Disordered" evidence="4">
    <location>
        <begin position="868"/>
        <end position="915"/>
    </location>
</feature>
<keyword evidence="8" id="KW-1185">Reference proteome</keyword>
<keyword evidence="2 3" id="KW-0539">Nucleus</keyword>
<dbReference type="AlphaFoldDB" id="H0ENZ4"/>
<feature type="DNA-binding region" description="Fork-head" evidence="3">
    <location>
        <begin position="652"/>
        <end position="740"/>
    </location>
</feature>
<feature type="compositionally biased region" description="Basic and acidic residues" evidence="4">
    <location>
        <begin position="535"/>
        <end position="559"/>
    </location>
</feature>
<dbReference type="Pfam" id="PF00498">
    <property type="entry name" value="FHA"/>
    <property type="match status" value="1"/>
</dbReference>
<evidence type="ECO:0000313" key="7">
    <source>
        <dbReference type="EMBL" id="EHK99683.1"/>
    </source>
</evidence>
<dbReference type="PANTHER" id="PTHR21712">
    <property type="entry name" value="PRE-RRNA-PROCESSING PROTEIN FHL1"/>
    <property type="match status" value="1"/>
</dbReference>
<feature type="compositionally biased region" description="Polar residues" evidence="4">
    <location>
        <begin position="86"/>
        <end position="100"/>
    </location>
</feature>
<dbReference type="HOGENOM" id="CLU_006221_0_0_1"/>
<dbReference type="OrthoDB" id="5402974at2759"/>
<dbReference type="InterPro" id="IPR001766">
    <property type="entry name" value="Fork_head_dom"/>
</dbReference>
<dbReference type="GO" id="GO:0060962">
    <property type="term" value="P:regulation of ribosomal protein gene transcription by RNA polymerase II"/>
    <property type="evidence" value="ECO:0007669"/>
    <property type="project" value="InterPro"/>
</dbReference>
<protein>
    <submittedName>
        <fullName evidence="7">Putative Pre-rRNA-processing protein FHL1</fullName>
    </submittedName>
</protein>
<dbReference type="Proteomes" id="UP000005446">
    <property type="component" value="Unassembled WGS sequence"/>
</dbReference>
<dbReference type="InterPro" id="IPR030456">
    <property type="entry name" value="TF_fork_head_CS_2"/>
</dbReference>
<dbReference type="PANTHER" id="PTHR21712:SF29">
    <property type="entry name" value="PRE-RRNA-PROCESSING PROTEIN FHL1"/>
    <property type="match status" value="1"/>
</dbReference>
<evidence type="ECO:0000259" key="5">
    <source>
        <dbReference type="PROSITE" id="PS50006"/>
    </source>
</evidence>
<feature type="compositionally biased region" description="Pro residues" evidence="4">
    <location>
        <begin position="741"/>
        <end position="755"/>
    </location>
</feature>
<evidence type="ECO:0000313" key="8">
    <source>
        <dbReference type="Proteomes" id="UP000005446"/>
    </source>
</evidence>
<feature type="compositionally biased region" description="Acidic residues" evidence="4">
    <location>
        <begin position="473"/>
        <end position="491"/>
    </location>
</feature>
<dbReference type="PROSITE" id="PS50006">
    <property type="entry name" value="FHA_DOMAIN"/>
    <property type="match status" value="1"/>
</dbReference>
<dbReference type="Gene3D" id="2.60.200.20">
    <property type="match status" value="1"/>
</dbReference>
<reference evidence="7 8" key="1">
    <citation type="journal article" date="2012" name="Eukaryot. Cell">
        <title>Genome sequence of the fungus Glarea lozoyensis: the first genome sequence of a species from the Helotiaceae family.</title>
        <authorList>
            <person name="Youssar L."/>
            <person name="Gruening B.A."/>
            <person name="Erxleben A."/>
            <person name="Guenther S."/>
            <person name="Huettel W."/>
        </authorList>
    </citation>
    <scope>NUCLEOTIDE SEQUENCE [LARGE SCALE GENOMIC DNA]</scope>
    <source>
        <strain evidence="8">ATCC 74030 / MF5533</strain>
    </source>
</reference>
<evidence type="ECO:0000256" key="4">
    <source>
        <dbReference type="SAM" id="MobiDB-lite"/>
    </source>
</evidence>
<dbReference type="Pfam" id="PF00250">
    <property type="entry name" value="Forkhead"/>
    <property type="match status" value="1"/>
</dbReference>
<dbReference type="GO" id="GO:0043565">
    <property type="term" value="F:sequence-specific DNA binding"/>
    <property type="evidence" value="ECO:0007669"/>
    <property type="project" value="InterPro"/>
</dbReference>
<dbReference type="PROSITE" id="PS50039">
    <property type="entry name" value="FORK_HEAD_3"/>
    <property type="match status" value="1"/>
</dbReference>
<evidence type="ECO:0000256" key="1">
    <source>
        <dbReference type="ARBA" id="ARBA00023125"/>
    </source>
</evidence>
<feature type="region of interest" description="Disordered" evidence="4">
    <location>
        <begin position="74"/>
        <end position="100"/>
    </location>
</feature>
<dbReference type="PRINTS" id="PR00053">
    <property type="entry name" value="FORKHEAD"/>
</dbReference>
<dbReference type="Gene3D" id="1.10.10.10">
    <property type="entry name" value="Winged helix-like DNA-binding domain superfamily/Winged helix DNA-binding domain"/>
    <property type="match status" value="1"/>
</dbReference>